<evidence type="ECO:0000313" key="1">
    <source>
        <dbReference type="EnsemblProtists" id="PYU1_T008185"/>
    </source>
</evidence>
<name>K3WT91_GLOUD</name>
<reference evidence="1" key="3">
    <citation type="submission" date="2015-02" db="UniProtKB">
        <authorList>
            <consortium name="EnsemblProtists"/>
        </authorList>
    </citation>
    <scope>IDENTIFICATION</scope>
    <source>
        <strain evidence="1">DAOM BR144</strain>
    </source>
</reference>
<accession>K3WT91</accession>
<protein>
    <submittedName>
        <fullName evidence="1">Uncharacterized protein</fullName>
    </submittedName>
</protein>
<evidence type="ECO:0000313" key="2">
    <source>
        <dbReference type="Proteomes" id="UP000019132"/>
    </source>
</evidence>
<proteinExistence type="predicted"/>
<organism evidence="1 2">
    <name type="scientific">Globisporangium ultimum (strain ATCC 200006 / CBS 805.95 / DAOM BR144)</name>
    <name type="common">Pythium ultimum</name>
    <dbReference type="NCBI Taxonomy" id="431595"/>
    <lineage>
        <taxon>Eukaryota</taxon>
        <taxon>Sar</taxon>
        <taxon>Stramenopiles</taxon>
        <taxon>Oomycota</taxon>
        <taxon>Peronosporomycetes</taxon>
        <taxon>Pythiales</taxon>
        <taxon>Pythiaceae</taxon>
        <taxon>Globisporangium</taxon>
    </lineage>
</organism>
<dbReference type="EnsemblProtists" id="PYU1_T008185">
    <property type="protein sequence ID" value="PYU1_T008185"/>
    <property type="gene ID" value="PYU1_G008169"/>
</dbReference>
<dbReference type="AlphaFoldDB" id="K3WT91"/>
<dbReference type="EMBL" id="GL376619">
    <property type="status" value="NOT_ANNOTATED_CDS"/>
    <property type="molecule type" value="Genomic_DNA"/>
</dbReference>
<dbReference type="VEuPathDB" id="FungiDB:PYU1_G008169"/>
<keyword evidence="2" id="KW-1185">Reference proteome</keyword>
<dbReference type="Proteomes" id="UP000019132">
    <property type="component" value="Unassembled WGS sequence"/>
</dbReference>
<reference evidence="2" key="2">
    <citation type="submission" date="2010-04" db="EMBL/GenBank/DDBJ databases">
        <authorList>
            <person name="Buell R."/>
            <person name="Hamilton J."/>
            <person name="Hostetler J."/>
        </authorList>
    </citation>
    <scope>NUCLEOTIDE SEQUENCE [LARGE SCALE GENOMIC DNA]</scope>
    <source>
        <strain evidence="2">DAOM:BR144</strain>
    </source>
</reference>
<dbReference type="InParanoid" id="K3WT91"/>
<sequence length="89" mass="10468">MQESLLKKVLVLIQHHRNQQQAMQQVLKQQETAKKTTTQPRPILIYHLYHYASGLATLQSRQRKRIAMCEEVETTMRSRMSALVQTMMT</sequence>
<reference evidence="2" key="1">
    <citation type="journal article" date="2010" name="Genome Biol.">
        <title>Genome sequence of the necrotrophic plant pathogen Pythium ultimum reveals original pathogenicity mechanisms and effector repertoire.</title>
        <authorList>
            <person name="Levesque C.A."/>
            <person name="Brouwer H."/>
            <person name="Cano L."/>
            <person name="Hamilton J.P."/>
            <person name="Holt C."/>
            <person name="Huitema E."/>
            <person name="Raffaele S."/>
            <person name="Robideau G.P."/>
            <person name="Thines M."/>
            <person name="Win J."/>
            <person name="Zerillo M.M."/>
            <person name="Beakes G.W."/>
            <person name="Boore J.L."/>
            <person name="Busam D."/>
            <person name="Dumas B."/>
            <person name="Ferriera S."/>
            <person name="Fuerstenberg S.I."/>
            <person name="Gachon C.M."/>
            <person name="Gaulin E."/>
            <person name="Govers F."/>
            <person name="Grenville-Briggs L."/>
            <person name="Horner N."/>
            <person name="Hostetler J."/>
            <person name="Jiang R.H."/>
            <person name="Johnson J."/>
            <person name="Krajaejun T."/>
            <person name="Lin H."/>
            <person name="Meijer H.J."/>
            <person name="Moore B."/>
            <person name="Morris P."/>
            <person name="Phuntmart V."/>
            <person name="Puiu D."/>
            <person name="Shetty J."/>
            <person name="Stajich J.E."/>
            <person name="Tripathy S."/>
            <person name="Wawra S."/>
            <person name="van West P."/>
            <person name="Whitty B.R."/>
            <person name="Coutinho P.M."/>
            <person name="Henrissat B."/>
            <person name="Martin F."/>
            <person name="Thomas P.D."/>
            <person name="Tyler B.M."/>
            <person name="De Vries R.P."/>
            <person name="Kamoun S."/>
            <person name="Yandell M."/>
            <person name="Tisserat N."/>
            <person name="Buell C.R."/>
        </authorList>
    </citation>
    <scope>NUCLEOTIDE SEQUENCE</scope>
    <source>
        <strain evidence="2">DAOM:BR144</strain>
    </source>
</reference>
<dbReference type="HOGENOM" id="CLU_2459685_0_0_1"/>